<feature type="transmembrane region" description="Helical" evidence="9">
    <location>
        <begin position="108"/>
        <end position="129"/>
    </location>
</feature>
<organism evidence="11 12">
    <name type="scientific">Paracoccus contaminans</name>
    <dbReference type="NCBI Taxonomy" id="1945662"/>
    <lineage>
        <taxon>Bacteria</taxon>
        <taxon>Pseudomonadati</taxon>
        <taxon>Pseudomonadota</taxon>
        <taxon>Alphaproteobacteria</taxon>
        <taxon>Rhodobacterales</taxon>
        <taxon>Paracoccaceae</taxon>
        <taxon>Paracoccus</taxon>
    </lineage>
</organism>
<evidence type="ECO:0000259" key="10">
    <source>
        <dbReference type="Pfam" id="PF04290"/>
    </source>
</evidence>
<evidence type="ECO:0000256" key="2">
    <source>
        <dbReference type="ARBA" id="ARBA00022448"/>
    </source>
</evidence>
<evidence type="ECO:0000256" key="1">
    <source>
        <dbReference type="ARBA" id="ARBA00004429"/>
    </source>
</evidence>
<dbReference type="AlphaFoldDB" id="A0A1W6D1J8"/>
<dbReference type="RefSeq" id="WP_085378978.1">
    <property type="nucleotide sequence ID" value="NZ_CP020613.1"/>
</dbReference>
<dbReference type="GO" id="GO:0005886">
    <property type="term" value="C:plasma membrane"/>
    <property type="evidence" value="ECO:0007669"/>
    <property type="project" value="UniProtKB-SubCell"/>
</dbReference>
<sequence length="188" mass="21309">MSHQPHHPVSVAEMAHAFEDEGASEVDLSPYRIEDWVTLALFWLMALCVFLQFFTRYVLNNSLAWTEEIAANCLVVIVFVGAAMCVRMGRHIAVDLLYRFLPAGAVRVLQVVVDLISIGFFAYMAWLFWRYIEIVGSERMVTVDLPRGIVFYSVLAAFILMALRALQRFVRDLRHGRAVDEDAGPIGV</sequence>
<evidence type="ECO:0000256" key="8">
    <source>
        <dbReference type="ARBA" id="ARBA00038436"/>
    </source>
</evidence>
<dbReference type="InterPro" id="IPR007387">
    <property type="entry name" value="TRAP_DctQ"/>
</dbReference>
<dbReference type="PANTHER" id="PTHR35011">
    <property type="entry name" value="2,3-DIKETO-L-GULONATE TRAP TRANSPORTER SMALL PERMEASE PROTEIN YIAM"/>
    <property type="match status" value="1"/>
</dbReference>
<dbReference type="Proteomes" id="UP000193017">
    <property type="component" value="Plasmid unnamed"/>
</dbReference>
<keyword evidence="2 9" id="KW-0813">Transport</keyword>
<comment type="function">
    <text evidence="9">Part of the tripartite ATP-independent periplasmic (TRAP) transport system.</text>
</comment>
<feature type="transmembrane region" description="Helical" evidence="9">
    <location>
        <begin position="149"/>
        <end position="166"/>
    </location>
</feature>
<reference evidence="11 12" key="1">
    <citation type="submission" date="2017-03" db="EMBL/GenBank/DDBJ databases">
        <title>Genome sequence of Paracoccus contaminans isolated from a water microcosm.</title>
        <authorList>
            <person name="Aurass P."/>
            <person name="Karste S."/>
            <person name="Trost E."/>
            <person name="Glaeser S.P."/>
            <person name="Kaempfer P."/>
            <person name="Flieger A."/>
        </authorList>
    </citation>
    <scope>NUCLEOTIDE SEQUENCE [LARGE SCALE GENOMIC DNA]</scope>
    <source>
        <strain evidence="12">RKI 16-01929T\LMG 29738T\CCM 8701T\CIP 111112T</strain>
        <plasmid evidence="12">Plasmid unnamed</plasmid>
    </source>
</reference>
<dbReference type="KEGG" id="pcon:B0A89_14125"/>
<evidence type="ECO:0000256" key="5">
    <source>
        <dbReference type="ARBA" id="ARBA00022692"/>
    </source>
</evidence>
<dbReference type="EMBL" id="CP020613">
    <property type="protein sequence ID" value="ARJ70966.1"/>
    <property type="molecule type" value="Genomic_DNA"/>
</dbReference>
<keyword evidence="4 9" id="KW-0997">Cell inner membrane</keyword>
<proteinExistence type="inferred from homology"/>
<evidence type="ECO:0000256" key="4">
    <source>
        <dbReference type="ARBA" id="ARBA00022519"/>
    </source>
</evidence>
<gene>
    <name evidence="11" type="ORF">B0A89_14125</name>
</gene>
<keyword evidence="11" id="KW-0614">Plasmid</keyword>
<dbReference type="InterPro" id="IPR055348">
    <property type="entry name" value="DctQ"/>
</dbReference>
<name>A0A1W6D1J8_9RHOB</name>
<accession>A0A1W6D1J8</accession>
<keyword evidence="5 9" id="KW-0812">Transmembrane</keyword>
<dbReference type="Pfam" id="PF04290">
    <property type="entry name" value="DctQ"/>
    <property type="match status" value="1"/>
</dbReference>
<dbReference type="GO" id="GO:0022857">
    <property type="term" value="F:transmembrane transporter activity"/>
    <property type="evidence" value="ECO:0007669"/>
    <property type="project" value="UniProtKB-UniRule"/>
</dbReference>
<feature type="transmembrane region" description="Helical" evidence="9">
    <location>
        <begin position="36"/>
        <end position="57"/>
    </location>
</feature>
<keyword evidence="3" id="KW-1003">Cell membrane</keyword>
<evidence type="ECO:0000256" key="9">
    <source>
        <dbReference type="RuleBase" id="RU369079"/>
    </source>
</evidence>
<feature type="domain" description="Tripartite ATP-independent periplasmic transporters DctQ component" evidence="10">
    <location>
        <begin position="45"/>
        <end position="174"/>
    </location>
</feature>
<comment type="subcellular location">
    <subcellularLocation>
        <location evidence="1 9">Cell inner membrane</location>
        <topology evidence="1 9">Multi-pass membrane protein</topology>
    </subcellularLocation>
</comment>
<protein>
    <recommendedName>
        <fullName evidence="9">TRAP transporter small permease protein</fullName>
    </recommendedName>
</protein>
<dbReference type="OrthoDB" id="4964541at2"/>
<feature type="transmembrane region" description="Helical" evidence="9">
    <location>
        <begin position="69"/>
        <end position="87"/>
    </location>
</feature>
<evidence type="ECO:0000313" key="12">
    <source>
        <dbReference type="Proteomes" id="UP000193017"/>
    </source>
</evidence>
<evidence type="ECO:0000256" key="6">
    <source>
        <dbReference type="ARBA" id="ARBA00022989"/>
    </source>
</evidence>
<dbReference type="GO" id="GO:0015740">
    <property type="term" value="P:C4-dicarboxylate transport"/>
    <property type="evidence" value="ECO:0007669"/>
    <property type="project" value="TreeGrafter"/>
</dbReference>
<dbReference type="PANTHER" id="PTHR35011:SF11">
    <property type="entry name" value="TRAP TRANSPORTER SMALL PERMEASE PROTEIN"/>
    <property type="match status" value="1"/>
</dbReference>
<evidence type="ECO:0000313" key="11">
    <source>
        <dbReference type="EMBL" id="ARJ70966.1"/>
    </source>
</evidence>
<evidence type="ECO:0000256" key="7">
    <source>
        <dbReference type="ARBA" id="ARBA00023136"/>
    </source>
</evidence>
<keyword evidence="6 9" id="KW-1133">Transmembrane helix</keyword>
<comment type="similarity">
    <text evidence="8 9">Belongs to the TRAP transporter small permease family.</text>
</comment>
<geneLocation type="plasmid" evidence="11 12">
    <name>unnamed</name>
</geneLocation>
<comment type="subunit">
    <text evidence="9">The complex comprises the extracytoplasmic solute receptor protein and the two transmembrane proteins.</text>
</comment>
<evidence type="ECO:0000256" key="3">
    <source>
        <dbReference type="ARBA" id="ARBA00022475"/>
    </source>
</evidence>
<keyword evidence="12" id="KW-1185">Reference proteome</keyword>
<keyword evidence="7 9" id="KW-0472">Membrane</keyword>